<proteinExistence type="predicted"/>
<gene>
    <name evidence="1" type="ORF">V6N11_027273</name>
</gene>
<evidence type="ECO:0008006" key="3">
    <source>
        <dbReference type="Google" id="ProtNLM"/>
    </source>
</evidence>
<reference evidence="1 2" key="1">
    <citation type="journal article" date="2024" name="G3 (Bethesda)">
        <title>Genome assembly of Hibiscus sabdariffa L. provides insights into metabolisms of medicinal natural products.</title>
        <authorList>
            <person name="Kim T."/>
        </authorList>
    </citation>
    <scope>NUCLEOTIDE SEQUENCE [LARGE SCALE GENOMIC DNA]</scope>
    <source>
        <strain evidence="1">TK-2024</strain>
        <tissue evidence="1">Old leaves</tissue>
    </source>
</reference>
<accession>A0ABR2PGE7</accession>
<name>A0ABR2PGE7_9ROSI</name>
<protein>
    <recommendedName>
        <fullName evidence="3">ARM repeat superfamily protein</fullName>
    </recommendedName>
</protein>
<sequence>MVSTILDRLSRSSGIWDQIEAADLVACIAEHNPELKEYHLIRENVIPRLVTLLSSANDHWPSSLELQLKLSCSKALLMLVRRSLRNCTTFMATKGMICLAKLLETEKDRLHYNCILITREITAIADLDKGFRYSTFNGSSPAWKAVVDELLRIIKEYGNTKLRIPAIKSVGSLARSFPAKESQVISPLVARLGDMDRLALQKFFSSAKHDSNSNVLINAGALAALQTTGQAIAEEQPELEALVSGAISKPQSNKTEKYQVLDSSPGIGFYCQARYHYISLYE</sequence>
<dbReference type="SUPFAM" id="SSF48371">
    <property type="entry name" value="ARM repeat"/>
    <property type="match status" value="1"/>
</dbReference>
<keyword evidence="2" id="KW-1185">Reference proteome</keyword>
<dbReference type="EMBL" id="JBBPBN010000060">
    <property type="protein sequence ID" value="KAK8987523.1"/>
    <property type="molecule type" value="Genomic_DNA"/>
</dbReference>
<dbReference type="PANTHER" id="PTHR46168">
    <property type="entry name" value="ARMADILLO REPEAT ONLY 4"/>
    <property type="match status" value="1"/>
</dbReference>
<dbReference type="Gene3D" id="1.25.10.10">
    <property type="entry name" value="Leucine-rich Repeat Variant"/>
    <property type="match status" value="1"/>
</dbReference>
<organism evidence="1 2">
    <name type="scientific">Hibiscus sabdariffa</name>
    <name type="common">roselle</name>
    <dbReference type="NCBI Taxonomy" id="183260"/>
    <lineage>
        <taxon>Eukaryota</taxon>
        <taxon>Viridiplantae</taxon>
        <taxon>Streptophyta</taxon>
        <taxon>Embryophyta</taxon>
        <taxon>Tracheophyta</taxon>
        <taxon>Spermatophyta</taxon>
        <taxon>Magnoliopsida</taxon>
        <taxon>eudicotyledons</taxon>
        <taxon>Gunneridae</taxon>
        <taxon>Pentapetalae</taxon>
        <taxon>rosids</taxon>
        <taxon>malvids</taxon>
        <taxon>Malvales</taxon>
        <taxon>Malvaceae</taxon>
        <taxon>Malvoideae</taxon>
        <taxon>Hibiscus</taxon>
    </lineage>
</organism>
<dbReference type="Proteomes" id="UP001396334">
    <property type="component" value="Unassembled WGS sequence"/>
</dbReference>
<dbReference type="InterPro" id="IPR016024">
    <property type="entry name" value="ARM-type_fold"/>
</dbReference>
<evidence type="ECO:0000313" key="2">
    <source>
        <dbReference type="Proteomes" id="UP001396334"/>
    </source>
</evidence>
<comment type="caution">
    <text evidence="1">The sequence shown here is derived from an EMBL/GenBank/DDBJ whole genome shotgun (WGS) entry which is preliminary data.</text>
</comment>
<dbReference type="PANTHER" id="PTHR46168:SF12">
    <property type="entry name" value="ARMADILLO REPEAT ONLY 4-LIKE PROTEIN"/>
    <property type="match status" value="1"/>
</dbReference>
<dbReference type="InterPro" id="IPR011989">
    <property type="entry name" value="ARM-like"/>
</dbReference>
<evidence type="ECO:0000313" key="1">
    <source>
        <dbReference type="EMBL" id="KAK8987523.1"/>
    </source>
</evidence>